<evidence type="ECO:0000256" key="1">
    <source>
        <dbReference type="SAM" id="Phobius"/>
    </source>
</evidence>
<dbReference type="AlphaFoldDB" id="A0A0N5B080"/>
<keyword evidence="1" id="KW-0472">Membrane</keyword>
<keyword evidence="1" id="KW-0812">Transmembrane</keyword>
<keyword evidence="1" id="KW-1133">Transmembrane helix</keyword>
<dbReference type="WBParaSite" id="SMUV_0001067601-mRNA-1">
    <property type="protein sequence ID" value="SMUV_0001067601-mRNA-1"/>
    <property type="gene ID" value="SMUV_0001067601"/>
</dbReference>
<sequence>MLPTIIHILLTILVHFLGIACVKFFPLIILKQKKINIYYIASDTSNCLVDVIVQQLKKTVILYYNILTVILVFAIGLL</sequence>
<feature type="transmembrane region" description="Helical" evidence="1">
    <location>
        <begin position="60"/>
        <end position="77"/>
    </location>
</feature>
<dbReference type="Proteomes" id="UP000046393">
    <property type="component" value="Unplaced"/>
</dbReference>
<protein>
    <submittedName>
        <fullName evidence="3">7TM GPCR serpentine receptor class x (Srx) domain-containing protein</fullName>
    </submittedName>
</protein>
<proteinExistence type="predicted"/>
<keyword evidence="2" id="KW-1185">Reference proteome</keyword>
<evidence type="ECO:0000313" key="2">
    <source>
        <dbReference type="Proteomes" id="UP000046393"/>
    </source>
</evidence>
<feature type="transmembrane region" description="Helical" evidence="1">
    <location>
        <begin position="6"/>
        <end position="30"/>
    </location>
</feature>
<organism evidence="2 3">
    <name type="scientific">Syphacia muris</name>
    <dbReference type="NCBI Taxonomy" id="451379"/>
    <lineage>
        <taxon>Eukaryota</taxon>
        <taxon>Metazoa</taxon>
        <taxon>Ecdysozoa</taxon>
        <taxon>Nematoda</taxon>
        <taxon>Chromadorea</taxon>
        <taxon>Rhabditida</taxon>
        <taxon>Spirurina</taxon>
        <taxon>Oxyuridomorpha</taxon>
        <taxon>Oxyuroidea</taxon>
        <taxon>Oxyuridae</taxon>
        <taxon>Syphacia</taxon>
    </lineage>
</organism>
<evidence type="ECO:0000313" key="3">
    <source>
        <dbReference type="WBParaSite" id="SMUV_0001067601-mRNA-1"/>
    </source>
</evidence>
<accession>A0A0N5B080</accession>
<reference evidence="3" key="1">
    <citation type="submission" date="2017-02" db="UniProtKB">
        <authorList>
            <consortium name="WormBaseParasite"/>
        </authorList>
    </citation>
    <scope>IDENTIFICATION</scope>
</reference>
<name>A0A0N5B080_9BILA</name>